<dbReference type="InterPro" id="IPR010417">
    <property type="entry name" value="Embryo-specific_ATS3"/>
</dbReference>
<dbReference type="SUPFAM" id="SSF49723">
    <property type="entry name" value="Lipase/lipooxygenase domain (PLAT/LH2 domain)"/>
    <property type="match status" value="1"/>
</dbReference>
<keyword evidence="2" id="KW-0732">Signal</keyword>
<dbReference type="AlphaFoldDB" id="A0A8X8WMK6"/>
<feature type="chain" id="PRO_5036458867" description="PLAT domain-containing protein" evidence="2">
    <location>
        <begin position="23"/>
        <end position="166"/>
    </location>
</feature>
<dbReference type="PANTHER" id="PTHR31718:SF70">
    <property type="entry name" value="LIPOXYGENASE HOMOLOGY DOMAIN-CONTAINING PROTEIN 1-LIKE"/>
    <property type="match status" value="1"/>
</dbReference>
<gene>
    <name evidence="4" type="ORF">SASPL_143643</name>
</gene>
<dbReference type="PROSITE" id="PS50095">
    <property type="entry name" value="PLAT"/>
    <property type="match status" value="1"/>
</dbReference>
<name>A0A8X8WMK6_SALSN</name>
<organism evidence="4">
    <name type="scientific">Salvia splendens</name>
    <name type="common">Scarlet sage</name>
    <dbReference type="NCBI Taxonomy" id="180675"/>
    <lineage>
        <taxon>Eukaryota</taxon>
        <taxon>Viridiplantae</taxon>
        <taxon>Streptophyta</taxon>
        <taxon>Embryophyta</taxon>
        <taxon>Tracheophyta</taxon>
        <taxon>Spermatophyta</taxon>
        <taxon>Magnoliopsida</taxon>
        <taxon>eudicotyledons</taxon>
        <taxon>Gunneridae</taxon>
        <taxon>Pentapetalae</taxon>
        <taxon>asterids</taxon>
        <taxon>lamiids</taxon>
        <taxon>Lamiales</taxon>
        <taxon>Lamiaceae</taxon>
        <taxon>Nepetoideae</taxon>
        <taxon>Mentheae</taxon>
        <taxon>Salviinae</taxon>
        <taxon>Salvia</taxon>
        <taxon>Salvia subgen. Calosphace</taxon>
        <taxon>core Calosphace</taxon>
    </lineage>
</organism>
<accession>A0A8X8WMK6</accession>
<protein>
    <recommendedName>
        <fullName evidence="3">PLAT domain-containing protein</fullName>
    </recommendedName>
</protein>
<dbReference type="InterPro" id="IPR001024">
    <property type="entry name" value="PLAT/LH2_dom"/>
</dbReference>
<dbReference type="Pfam" id="PF06232">
    <property type="entry name" value="ATS3"/>
    <property type="match status" value="1"/>
</dbReference>
<reference evidence="4" key="2">
    <citation type="submission" date="2020-08" db="EMBL/GenBank/DDBJ databases">
        <title>Plant Genome Project.</title>
        <authorList>
            <person name="Zhang R.-G."/>
        </authorList>
    </citation>
    <scope>NUCLEOTIDE SEQUENCE</scope>
    <source>
        <strain evidence="4">Huo1</strain>
        <tissue evidence="4">Leaf</tissue>
    </source>
</reference>
<proteinExistence type="predicted"/>
<dbReference type="Gene3D" id="2.60.60.20">
    <property type="entry name" value="PLAT/LH2 domain"/>
    <property type="match status" value="1"/>
</dbReference>
<dbReference type="Proteomes" id="UP000298416">
    <property type="component" value="Unassembled WGS sequence"/>
</dbReference>
<dbReference type="PANTHER" id="PTHR31718">
    <property type="entry name" value="PLAT DOMAIN-CONTAINING PROTEIN"/>
    <property type="match status" value="1"/>
</dbReference>
<evidence type="ECO:0000256" key="1">
    <source>
        <dbReference type="PROSITE-ProRule" id="PRU00152"/>
    </source>
</evidence>
<comment type="caution">
    <text evidence="4">The sequence shown here is derived from an EMBL/GenBank/DDBJ whole genome shotgun (WGS) entry which is preliminary data.</text>
</comment>
<dbReference type="InterPro" id="IPR036392">
    <property type="entry name" value="PLAT/LH2_dom_sf"/>
</dbReference>
<feature type="domain" description="PLAT" evidence="3">
    <location>
        <begin position="27"/>
        <end position="150"/>
    </location>
</feature>
<comment type="caution">
    <text evidence="1">Lacks conserved residue(s) required for the propagation of feature annotation.</text>
</comment>
<keyword evidence="5" id="KW-1185">Reference proteome</keyword>
<dbReference type="EMBL" id="PNBA02000016">
    <property type="protein sequence ID" value="KAG6397476.1"/>
    <property type="molecule type" value="Genomic_DNA"/>
</dbReference>
<feature type="signal peptide" evidence="2">
    <location>
        <begin position="1"/>
        <end position="22"/>
    </location>
</feature>
<evidence type="ECO:0000313" key="4">
    <source>
        <dbReference type="EMBL" id="KAG6397476.1"/>
    </source>
</evidence>
<sequence length="166" mass="18396">MEIKHLSFSFLIIFSFIINTNANSSDCIYTIYVQTGNIPLGGTRSNVSLFIGDSYNDELPINNLKNWGLMGSGGNYFRVGETDLFAGKGPCLRGPICTLIIVLSGYDNWYCDFIELTTVALGKSCSQKHFEVKQWLDVNRGSALILQDECVSEDDRAPLSSLRSGF</sequence>
<reference evidence="4" key="1">
    <citation type="submission" date="2018-01" db="EMBL/GenBank/DDBJ databases">
        <authorList>
            <person name="Mao J.F."/>
        </authorList>
    </citation>
    <scope>NUCLEOTIDE SEQUENCE</scope>
    <source>
        <strain evidence="4">Huo1</strain>
        <tissue evidence="4">Leaf</tissue>
    </source>
</reference>
<evidence type="ECO:0000259" key="3">
    <source>
        <dbReference type="PROSITE" id="PS50095"/>
    </source>
</evidence>
<evidence type="ECO:0000313" key="5">
    <source>
        <dbReference type="Proteomes" id="UP000298416"/>
    </source>
</evidence>
<evidence type="ECO:0000256" key="2">
    <source>
        <dbReference type="SAM" id="SignalP"/>
    </source>
</evidence>